<dbReference type="AlphaFoldDB" id="A0AAE5CC81"/>
<keyword evidence="1" id="KW-0813">Transport</keyword>
<comment type="caution">
    <text evidence="5">The sequence shown here is derived from an EMBL/GenBank/DDBJ whole genome shotgun (WGS) entry which is preliminary data.</text>
</comment>
<evidence type="ECO:0000256" key="3">
    <source>
        <dbReference type="ARBA" id="ARBA00022840"/>
    </source>
</evidence>
<evidence type="ECO:0000313" key="6">
    <source>
        <dbReference type="Proteomes" id="UP000702544"/>
    </source>
</evidence>
<reference evidence="5 6" key="1">
    <citation type="submission" date="2020-01" db="EMBL/GenBank/DDBJ databases">
        <title>Genomes assembled from Gulf of Kutch pelagic sediment metagenomes.</title>
        <authorList>
            <person name="Chandrashekar M."/>
            <person name="Mahajan M.S."/>
            <person name="Dave K.J."/>
            <person name="Vatsa P."/>
            <person name="Nathani N.M."/>
        </authorList>
    </citation>
    <scope>NUCLEOTIDE SEQUENCE [LARGE SCALE GENOMIC DNA]</scope>
    <source>
        <strain evidence="5">KS3-K002</strain>
    </source>
</reference>
<evidence type="ECO:0000313" key="5">
    <source>
        <dbReference type="EMBL" id="NIR75345.1"/>
    </source>
</evidence>
<dbReference type="Proteomes" id="UP000702544">
    <property type="component" value="Unassembled WGS sequence"/>
</dbReference>
<dbReference type="Gene3D" id="3.40.50.300">
    <property type="entry name" value="P-loop containing nucleotide triphosphate hydrolases"/>
    <property type="match status" value="1"/>
</dbReference>
<dbReference type="SMART" id="SM00382">
    <property type="entry name" value="AAA"/>
    <property type="match status" value="1"/>
</dbReference>
<evidence type="ECO:0000256" key="2">
    <source>
        <dbReference type="ARBA" id="ARBA00022741"/>
    </source>
</evidence>
<dbReference type="PROSITE" id="PS50893">
    <property type="entry name" value="ABC_TRANSPORTER_2"/>
    <property type="match status" value="1"/>
</dbReference>
<dbReference type="InterPro" id="IPR017871">
    <property type="entry name" value="ABC_transporter-like_CS"/>
</dbReference>
<dbReference type="InterPro" id="IPR027417">
    <property type="entry name" value="P-loop_NTPase"/>
</dbReference>
<keyword evidence="2" id="KW-0547">Nucleotide-binding</keyword>
<dbReference type="InterPro" id="IPR003593">
    <property type="entry name" value="AAA+_ATPase"/>
</dbReference>
<dbReference type="Pfam" id="PF00005">
    <property type="entry name" value="ABC_tran"/>
    <property type="match status" value="1"/>
</dbReference>
<protein>
    <submittedName>
        <fullName evidence="5">ATP-binding cassette domain-containing protein</fullName>
    </submittedName>
</protein>
<dbReference type="PANTHER" id="PTHR43423">
    <property type="entry name" value="ABC TRANSPORTER I FAMILY MEMBER 17"/>
    <property type="match status" value="1"/>
</dbReference>
<proteinExistence type="predicted"/>
<gene>
    <name evidence="5" type="ORF">GWO12_09585</name>
</gene>
<dbReference type="EMBL" id="JAACAK010000072">
    <property type="protein sequence ID" value="NIR75345.1"/>
    <property type="molecule type" value="Genomic_DNA"/>
</dbReference>
<dbReference type="GO" id="GO:0016887">
    <property type="term" value="F:ATP hydrolysis activity"/>
    <property type="evidence" value="ECO:0007669"/>
    <property type="project" value="InterPro"/>
</dbReference>
<dbReference type="InterPro" id="IPR003439">
    <property type="entry name" value="ABC_transporter-like_ATP-bd"/>
</dbReference>
<dbReference type="PANTHER" id="PTHR43423:SF1">
    <property type="entry name" value="ABC TRANSPORTER I FAMILY MEMBER 17"/>
    <property type="match status" value="1"/>
</dbReference>
<dbReference type="PROSITE" id="PS00211">
    <property type="entry name" value="ABC_TRANSPORTER_1"/>
    <property type="match status" value="1"/>
</dbReference>
<sequence length="243" mass="26641">MIDTVLYRLSRVSMKRAGRSALKDVELDLRVSELTVLVGPSGAGKTSLLRLLNRLDSPTSGSILYDGRPIESYSVLDLRRRVGFVFQKPVMFPGTVRGNMERAARIVGLAAGEIEERMREAMETAELPLNLLDRDGSELSLGQQQRANLARCLMTGPETLLLDEPTSALDPETSDRLLRTIRKLCRERGHTVIMATHRVGEAAAVGDRLVSIREGAVADPELDPATLARALEQGVDRDLPPST</sequence>
<evidence type="ECO:0000259" key="4">
    <source>
        <dbReference type="PROSITE" id="PS50893"/>
    </source>
</evidence>
<feature type="domain" description="ABC transporter" evidence="4">
    <location>
        <begin position="7"/>
        <end position="239"/>
    </location>
</feature>
<keyword evidence="3 5" id="KW-0067">ATP-binding</keyword>
<name>A0AAE5CC81_9BACT</name>
<organism evidence="5 6">
    <name type="scientific">Candidatus Kutchimonas denitrificans</name>
    <dbReference type="NCBI Taxonomy" id="3056748"/>
    <lineage>
        <taxon>Bacteria</taxon>
        <taxon>Pseudomonadati</taxon>
        <taxon>Gemmatimonadota</taxon>
        <taxon>Gemmatimonadia</taxon>
        <taxon>Candidatus Palauibacterales</taxon>
        <taxon>Candidatus Palauibacteraceae</taxon>
        <taxon>Candidatus Kutchimonas</taxon>
    </lineage>
</organism>
<dbReference type="GO" id="GO:0005524">
    <property type="term" value="F:ATP binding"/>
    <property type="evidence" value="ECO:0007669"/>
    <property type="project" value="UniProtKB-KW"/>
</dbReference>
<accession>A0AAE5CC81</accession>
<evidence type="ECO:0000256" key="1">
    <source>
        <dbReference type="ARBA" id="ARBA00022448"/>
    </source>
</evidence>
<dbReference type="SUPFAM" id="SSF52540">
    <property type="entry name" value="P-loop containing nucleoside triphosphate hydrolases"/>
    <property type="match status" value="1"/>
</dbReference>